<proteinExistence type="predicted"/>
<sequence length="137" mass="15709">MDTKDSFLGTGWSFPPEFTKTGNKLVMTSDEEDIVKSLEILLTTKLGERIMVPGYGCNLDELLFKPLDLTLKTFVSELIRTAILYHEARIEVTKIDISESDELEGKLLIKIEYIIRTTNSRRNVVFPFYKEEGTNIQ</sequence>
<dbReference type="OrthoDB" id="9802846at2"/>
<organism evidence="2 3">
    <name type="scientific">Aquimarina brevivitae</name>
    <dbReference type="NCBI Taxonomy" id="323412"/>
    <lineage>
        <taxon>Bacteria</taxon>
        <taxon>Pseudomonadati</taxon>
        <taxon>Bacteroidota</taxon>
        <taxon>Flavobacteriia</taxon>
        <taxon>Flavobacteriales</taxon>
        <taxon>Flavobacteriaceae</taxon>
        <taxon>Aquimarina</taxon>
    </lineage>
</organism>
<evidence type="ECO:0000313" key="3">
    <source>
        <dbReference type="Proteomes" id="UP000292262"/>
    </source>
</evidence>
<name>A0A4V2F5E2_9FLAO</name>
<feature type="domain" description="IraD/Gp25-like" evidence="1">
    <location>
        <begin position="29"/>
        <end position="119"/>
    </location>
</feature>
<accession>A0A4V2F5E2</accession>
<dbReference type="EMBL" id="SGXE01000003">
    <property type="protein sequence ID" value="RZS92509.1"/>
    <property type="molecule type" value="Genomic_DNA"/>
</dbReference>
<dbReference type="InterPro" id="IPR007048">
    <property type="entry name" value="IraD/Gp25-like"/>
</dbReference>
<dbReference type="AlphaFoldDB" id="A0A4V2F5E2"/>
<evidence type="ECO:0000313" key="2">
    <source>
        <dbReference type="EMBL" id="RZS92509.1"/>
    </source>
</evidence>
<dbReference type="Gene3D" id="3.10.450.40">
    <property type="match status" value="1"/>
</dbReference>
<protein>
    <recommendedName>
        <fullName evidence="1">IraD/Gp25-like domain-containing protein</fullName>
    </recommendedName>
</protein>
<reference evidence="2 3" key="1">
    <citation type="submission" date="2019-02" db="EMBL/GenBank/DDBJ databases">
        <title>Genomic Encyclopedia of Type Strains, Phase IV (KMG-IV): sequencing the most valuable type-strain genomes for metagenomic binning, comparative biology and taxonomic classification.</title>
        <authorList>
            <person name="Goeker M."/>
        </authorList>
    </citation>
    <scope>NUCLEOTIDE SEQUENCE [LARGE SCALE GENOMIC DNA]</scope>
    <source>
        <strain evidence="2 3">DSM 17196</strain>
    </source>
</reference>
<evidence type="ECO:0000259" key="1">
    <source>
        <dbReference type="Pfam" id="PF04965"/>
    </source>
</evidence>
<gene>
    <name evidence="2" type="ORF">EV197_2647</name>
</gene>
<keyword evidence="3" id="KW-1185">Reference proteome</keyword>
<dbReference type="Proteomes" id="UP000292262">
    <property type="component" value="Unassembled WGS sequence"/>
</dbReference>
<dbReference type="SUPFAM" id="SSF160719">
    <property type="entry name" value="gpW/gp25-like"/>
    <property type="match status" value="1"/>
</dbReference>
<dbReference type="Pfam" id="PF04965">
    <property type="entry name" value="GPW_gp25"/>
    <property type="match status" value="1"/>
</dbReference>
<dbReference type="RefSeq" id="WP_130287189.1">
    <property type="nucleotide sequence ID" value="NZ_SGXE01000003.1"/>
</dbReference>
<comment type="caution">
    <text evidence="2">The sequence shown here is derived from an EMBL/GenBank/DDBJ whole genome shotgun (WGS) entry which is preliminary data.</text>
</comment>